<keyword evidence="2" id="KW-1185">Reference proteome</keyword>
<proteinExistence type="predicted"/>
<dbReference type="EMBL" id="JAGIZQ010000004">
    <property type="protein sequence ID" value="KAH6631369.1"/>
    <property type="molecule type" value="Genomic_DNA"/>
</dbReference>
<organism evidence="1 2">
    <name type="scientific">Chaetomium tenue</name>
    <dbReference type="NCBI Taxonomy" id="1854479"/>
    <lineage>
        <taxon>Eukaryota</taxon>
        <taxon>Fungi</taxon>
        <taxon>Dikarya</taxon>
        <taxon>Ascomycota</taxon>
        <taxon>Pezizomycotina</taxon>
        <taxon>Sordariomycetes</taxon>
        <taxon>Sordariomycetidae</taxon>
        <taxon>Sordariales</taxon>
        <taxon>Chaetomiaceae</taxon>
        <taxon>Chaetomium</taxon>
    </lineage>
</organism>
<reference evidence="1 2" key="1">
    <citation type="journal article" date="2021" name="Nat. Commun.">
        <title>Genetic determinants of endophytism in the Arabidopsis root mycobiome.</title>
        <authorList>
            <person name="Mesny F."/>
            <person name="Miyauchi S."/>
            <person name="Thiergart T."/>
            <person name="Pickel B."/>
            <person name="Atanasova L."/>
            <person name="Karlsson M."/>
            <person name="Huettel B."/>
            <person name="Barry K.W."/>
            <person name="Haridas S."/>
            <person name="Chen C."/>
            <person name="Bauer D."/>
            <person name="Andreopoulos W."/>
            <person name="Pangilinan J."/>
            <person name="LaButti K."/>
            <person name="Riley R."/>
            <person name="Lipzen A."/>
            <person name="Clum A."/>
            <person name="Drula E."/>
            <person name="Henrissat B."/>
            <person name="Kohler A."/>
            <person name="Grigoriev I.V."/>
            <person name="Martin F.M."/>
            <person name="Hacquard S."/>
        </authorList>
    </citation>
    <scope>NUCLEOTIDE SEQUENCE [LARGE SCALE GENOMIC DNA]</scope>
    <source>
        <strain evidence="1 2">MPI-SDFR-AT-0079</strain>
    </source>
</reference>
<protein>
    <submittedName>
        <fullName evidence="1">Uncharacterized protein</fullName>
    </submittedName>
</protein>
<name>A0ACB7P588_9PEZI</name>
<evidence type="ECO:0000313" key="1">
    <source>
        <dbReference type="EMBL" id="KAH6631369.1"/>
    </source>
</evidence>
<accession>A0ACB7P588</accession>
<feature type="non-terminal residue" evidence="1">
    <location>
        <position position="1"/>
    </location>
</feature>
<evidence type="ECO:0000313" key="2">
    <source>
        <dbReference type="Proteomes" id="UP000724584"/>
    </source>
</evidence>
<dbReference type="Proteomes" id="UP000724584">
    <property type="component" value="Unassembled WGS sequence"/>
</dbReference>
<sequence length="240" mass="26807">RLGSEDPFIAYSLNNIAYSLNNIALAYTEMGELQLAYAAHEEAIRLRLKANSDRIGNSYSNMSSLLLRLGRPDEAEEMLARCPSLQGFTDESFLKTGNPRFSGDMVLLSRIRRAQGRPTEALRLASKALAFRRSLLGNGLKTCDSQYDVASMLLDDGHASSAVQLLEEIVSICETYSEGEGQRARALYKLSVIHVERGMTASCESCKEEALNLRAKLKPELKDKPFEEAEFAKLCLWMLW</sequence>
<comment type="caution">
    <text evidence="1">The sequence shown here is derived from an EMBL/GenBank/DDBJ whole genome shotgun (WGS) entry which is preliminary data.</text>
</comment>
<gene>
    <name evidence="1" type="ORF">F5144DRAFT_490551</name>
</gene>